<dbReference type="RefSeq" id="WP_182597451.1">
    <property type="nucleotide sequence ID" value="NZ_JACIVC010000023.1"/>
</dbReference>
<keyword evidence="2 9" id="KW-0378">Hydrolase</keyword>
<protein>
    <recommendedName>
        <fullName evidence="7">DNA 3'-5' helicase</fullName>
        <ecNumber evidence="7">5.6.2.4</ecNumber>
    </recommendedName>
</protein>
<sequence length="664" mass="78516">MTKRKQEDEVQKKIFSILDSGKVKIFQFNAGAGAGKTYALEQSIKHLLKTRDSDLKTRNQKILCITYTNAAKNELVRRLNKNSSVVVSTIHEFLWGFIKTQQKSLIELHQNKIEDELMRINGELTKSFYKKIEEKDKFDHQVLDKTFANIFYSHYSDHAEPFRVAMEQYDFPKKWLNNVNKFKKTVINVRKRDKLQKVLDKPGRKVDYISTKNRDNLADYKISHETLLDYCKQVITNHDILKRLFMDRHPYVFIDEYQDTDQRVVDIMDSIEQYAIGRGKSSLIIGYFGDPLQNIYGKEITNTFVNDKKYLQIKKVFNRRSTTQVISVINRIRNDALKQESIYEDYNNGTNHFYSVNDDFVLDKFLDRMKLSTHTTCLLMKNEDIAKERNFDLLLTVIKKFPNFKDNNYDNINEQFLQKNIQHIGSFLRNLLSFIELIQKIKYEKDITINKILVLMYGKLPMITFNDLRDFIHKLFVFNFNSLNLVDCLTQFLKISSGKINGTKVLEYIFGVDDSVDTLTGIKNKAYDYLIGQNNNDMDVDSFFKIKFSQFINWYYYIYDNQHDEKVNYYTLHGSKGLEFDNVVVVFEDNFGHKKDYCKYFFENYDSGDVIDDERFNQVRNLLYVACSRAKQNLYVIYINNGLDSIAKSNIEKIFDKIEYLNDK</sequence>
<feature type="binding site" evidence="9">
    <location>
        <begin position="30"/>
        <end position="37"/>
    </location>
    <ligand>
        <name>ATP</name>
        <dbReference type="ChEBI" id="CHEBI:30616"/>
    </ligand>
</feature>
<evidence type="ECO:0000256" key="9">
    <source>
        <dbReference type="PROSITE-ProRule" id="PRU00560"/>
    </source>
</evidence>
<accession>A0A7W3Y7I2</accession>
<dbReference type="Proteomes" id="UP000518316">
    <property type="component" value="Unassembled WGS sequence"/>
</dbReference>
<dbReference type="Pfam" id="PF00580">
    <property type="entry name" value="UvrD-helicase"/>
    <property type="match status" value="1"/>
</dbReference>
<keyword evidence="12" id="KW-1185">Reference proteome</keyword>
<dbReference type="GO" id="GO:0016787">
    <property type="term" value="F:hydrolase activity"/>
    <property type="evidence" value="ECO:0007669"/>
    <property type="project" value="UniProtKB-UniRule"/>
</dbReference>
<dbReference type="EC" id="5.6.2.4" evidence="7"/>
<keyword evidence="1 9" id="KW-0547">Nucleotide-binding</keyword>
<evidence type="ECO:0000256" key="8">
    <source>
        <dbReference type="ARBA" id="ARBA00048988"/>
    </source>
</evidence>
<evidence type="ECO:0000313" key="12">
    <source>
        <dbReference type="Proteomes" id="UP000518316"/>
    </source>
</evidence>
<dbReference type="GO" id="GO:0043138">
    <property type="term" value="F:3'-5' DNA helicase activity"/>
    <property type="evidence" value="ECO:0007669"/>
    <property type="project" value="UniProtKB-EC"/>
</dbReference>
<dbReference type="InterPro" id="IPR014017">
    <property type="entry name" value="DNA_helicase_UvrD-like_C"/>
</dbReference>
<organism evidence="11 12">
    <name type="scientific">Limosilactobacillus albertensis</name>
    <dbReference type="NCBI Taxonomy" id="2759752"/>
    <lineage>
        <taxon>Bacteria</taxon>
        <taxon>Bacillati</taxon>
        <taxon>Bacillota</taxon>
        <taxon>Bacilli</taxon>
        <taxon>Lactobacillales</taxon>
        <taxon>Lactobacillaceae</taxon>
        <taxon>Limosilactobacillus</taxon>
    </lineage>
</organism>
<gene>
    <name evidence="11" type="ORF">H5S40_00615</name>
</gene>
<name>A0A7W3Y7I2_9LACO</name>
<keyword evidence="5" id="KW-0413">Isomerase</keyword>
<reference evidence="11 12" key="1">
    <citation type="submission" date="2020-07" db="EMBL/GenBank/DDBJ databases">
        <title>Description of Limosilactobacillus balticus sp. nov., Limosilactobacillus agrestis sp. nov., Limosilactobacillus albertensis sp. nov., Limosilactobacillus rudii sp. nov., Limosilactobacillus fastidiosus sp. nov., five novel Limosilactobacillus species isolated from the vertebrate gastrointestinal tract, and proposal of 6 subspecies of Limosilactobacillus reuteri adapted to the gastrointestinal tract of specific vertebrate hosts.</title>
        <authorList>
            <person name="Li F."/>
            <person name="Cheng C."/>
            <person name="Zheng J."/>
            <person name="Quevedo R.M."/>
            <person name="Li J."/>
            <person name="Roos S."/>
            <person name="Gaenzle M.G."/>
            <person name="Walter J."/>
        </authorList>
    </citation>
    <scope>NUCLEOTIDE SEQUENCE [LARGE SCALE GENOMIC DNA]</scope>
    <source>
        <strain evidence="11 12">RRLNB_1_1</strain>
    </source>
</reference>
<dbReference type="InterPro" id="IPR014016">
    <property type="entry name" value="UvrD-like_ATP-bd"/>
</dbReference>
<dbReference type="GO" id="GO:0000725">
    <property type="term" value="P:recombinational repair"/>
    <property type="evidence" value="ECO:0007669"/>
    <property type="project" value="TreeGrafter"/>
</dbReference>
<proteinExistence type="predicted"/>
<dbReference type="AlphaFoldDB" id="A0A7W3Y7I2"/>
<keyword evidence="4 9" id="KW-0067">ATP-binding</keyword>
<dbReference type="InterPro" id="IPR027417">
    <property type="entry name" value="P-loop_NTPase"/>
</dbReference>
<feature type="domain" description="UvrD-like helicase ATP-binding" evidence="10">
    <location>
        <begin position="9"/>
        <end position="335"/>
    </location>
</feature>
<dbReference type="PROSITE" id="PS51198">
    <property type="entry name" value="UVRD_HELICASE_ATP_BIND"/>
    <property type="match status" value="1"/>
</dbReference>
<keyword evidence="3 9" id="KW-0347">Helicase</keyword>
<comment type="caution">
    <text evidence="11">The sequence shown here is derived from an EMBL/GenBank/DDBJ whole genome shotgun (WGS) entry which is preliminary data.</text>
</comment>
<dbReference type="GO" id="GO:0003677">
    <property type="term" value="F:DNA binding"/>
    <property type="evidence" value="ECO:0007669"/>
    <property type="project" value="InterPro"/>
</dbReference>
<dbReference type="Pfam" id="PF13361">
    <property type="entry name" value="UvrD_C"/>
    <property type="match status" value="1"/>
</dbReference>
<dbReference type="SUPFAM" id="SSF52540">
    <property type="entry name" value="P-loop containing nucleoside triphosphate hydrolases"/>
    <property type="match status" value="1"/>
</dbReference>
<dbReference type="GO" id="GO:0005524">
    <property type="term" value="F:ATP binding"/>
    <property type="evidence" value="ECO:0007669"/>
    <property type="project" value="UniProtKB-UniRule"/>
</dbReference>
<evidence type="ECO:0000256" key="1">
    <source>
        <dbReference type="ARBA" id="ARBA00022741"/>
    </source>
</evidence>
<dbReference type="PANTHER" id="PTHR11070">
    <property type="entry name" value="UVRD / RECB / PCRA DNA HELICASE FAMILY MEMBER"/>
    <property type="match status" value="1"/>
</dbReference>
<evidence type="ECO:0000256" key="7">
    <source>
        <dbReference type="ARBA" id="ARBA00034808"/>
    </source>
</evidence>
<dbReference type="Gene3D" id="3.40.50.300">
    <property type="entry name" value="P-loop containing nucleotide triphosphate hydrolases"/>
    <property type="match status" value="2"/>
</dbReference>
<evidence type="ECO:0000259" key="10">
    <source>
        <dbReference type="PROSITE" id="PS51198"/>
    </source>
</evidence>
<comment type="catalytic activity">
    <reaction evidence="6">
        <text>Couples ATP hydrolysis with the unwinding of duplex DNA by translocating in the 3'-5' direction.</text>
        <dbReference type="EC" id="5.6.2.4"/>
    </reaction>
</comment>
<evidence type="ECO:0000256" key="4">
    <source>
        <dbReference type="ARBA" id="ARBA00022840"/>
    </source>
</evidence>
<evidence type="ECO:0000256" key="3">
    <source>
        <dbReference type="ARBA" id="ARBA00022806"/>
    </source>
</evidence>
<evidence type="ECO:0000313" key="11">
    <source>
        <dbReference type="EMBL" id="MBB1068699.1"/>
    </source>
</evidence>
<comment type="catalytic activity">
    <reaction evidence="8">
        <text>ATP + H2O = ADP + phosphate + H(+)</text>
        <dbReference type="Rhea" id="RHEA:13065"/>
        <dbReference type="ChEBI" id="CHEBI:15377"/>
        <dbReference type="ChEBI" id="CHEBI:15378"/>
        <dbReference type="ChEBI" id="CHEBI:30616"/>
        <dbReference type="ChEBI" id="CHEBI:43474"/>
        <dbReference type="ChEBI" id="CHEBI:456216"/>
        <dbReference type="EC" id="5.6.2.4"/>
    </reaction>
</comment>
<evidence type="ECO:0000256" key="5">
    <source>
        <dbReference type="ARBA" id="ARBA00023235"/>
    </source>
</evidence>
<dbReference type="PANTHER" id="PTHR11070:SF3">
    <property type="entry name" value="DNA 3'-5' HELICASE"/>
    <property type="match status" value="1"/>
</dbReference>
<dbReference type="EMBL" id="JACIVC010000023">
    <property type="protein sequence ID" value="MBB1068699.1"/>
    <property type="molecule type" value="Genomic_DNA"/>
</dbReference>
<evidence type="ECO:0000256" key="2">
    <source>
        <dbReference type="ARBA" id="ARBA00022801"/>
    </source>
</evidence>
<evidence type="ECO:0000256" key="6">
    <source>
        <dbReference type="ARBA" id="ARBA00034617"/>
    </source>
</evidence>
<dbReference type="InterPro" id="IPR000212">
    <property type="entry name" value="DNA_helicase_UvrD/REP"/>
</dbReference>